<dbReference type="InterPro" id="IPR003607">
    <property type="entry name" value="HD/PDEase_dom"/>
</dbReference>
<dbReference type="NCBIfam" id="TIGR00277">
    <property type="entry name" value="HDIG"/>
    <property type="match status" value="1"/>
</dbReference>
<gene>
    <name evidence="3" type="ORF">Q8X39_17335</name>
</gene>
<dbReference type="PANTHER" id="PTHR33525:SF6">
    <property type="entry name" value="HDOD DOMAIN-CONTAINING PROTEIN"/>
    <property type="match status" value="1"/>
</dbReference>
<evidence type="ECO:0000313" key="4">
    <source>
        <dbReference type="Proteomes" id="UP001235760"/>
    </source>
</evidence>
<dbReference type="InterPro" id="IPR052340">
    <property type="entry name" value="RNase_Y/CdgJ"/>
</dbReference>
<dbReference type="PROSITE" id="PS51833">
    <property type="entry name" value="HDOD"/>
    <property type="match status" value="1"/>
</dbReference>
<proteinExistence type="predicted"/>
<organism evidence="3 4">
    <name type="scientific">Leptothrix discophora</name>
    <dbReference type="NCBI Taxonomy" id="89"/>
    <lineage>
        <taxon>Bacteria</taxon>
        <taxon>Pseudomonadati</taxon>
        <taxon>Pseudomonadota</taxon>
        <taxon>Betaproteobacteria</taxon>
        <taxon>Burkholderiales</taxon>
        <taxon>Sphaerotilaceae</taxon>
        <taxon>Leptothrix</taxon>
    </lineage>
</organism>
<dbReference type="PANTHER" id="PTHR33525">
    <property type="match status" value="1"/>
</dbReference>
<accession>A0ABT9G7E3</accession>
<feature type="compositionally biased region" description="Basic and acidic residues" evidence="1">
    <location>
        <begin position="46"/>
        <end position="57"/>
    </location>
</feature>
<feature type="region of interest" description="Disordered" evidence="1">
    <location>
        <begin position="46"/>
        <end position="69"/>
    </location>
</feature>
<evidence type="ECO:0000256" key="1">
    <source>
        <dbReference type="SAM" id="MobiDB-lite"/>
    </source>
</evidence>
<comment type="caution">
    <text evidence="3">The sequence shown here is derived from an EMBL/GenBank/DDBJ whole genome shotgun (WGS) entry which is preliminary data.</text>
</comment>
<dbReference type="SUPFAM" id="SSF109604">
    <property type="entry name" value="HD-domain/PDEase-like"/>
    <property type="match status" value="1"/>
</dbReference>
<dbReference type="InterPro" id="IPR013976">
    <property type="entry name" value="HDOD"/>
</dbReference>
<dbReference type="CDD" id="cd00077">
    <property type="entry name" value="HDc"/>
    <property type="match status" value="1"/>
</dbReference>
<name>A0ABT9G7E3_LEPDI</name>
<keyword evidence="4" id="KW-1185">Reference proteome</keyword>
<dbReference type="EMBL" id="JAUZEE010000011">
    <property type="protein sequence ID" value="MDP4302404.1"/>
    <property type="molecule type" value="Genomic_DNA"/>
</dbReference>
<dbReference type="Gene3D" id="1.10.3210.10">
    <property type="entry name" value="Hypothetical protein af1432"/>
    <property type="match status" value="1"/>
</dbReference>
<protein>
    <submittedName>
        <fullName evidence="3">HDOD domain-containing protein</fullName>
    </submittedName>
</protein>
<sequence length="355" mass="37329">MIATDDRLFRRSARAGGIHPLQRLIGLYRRGAPETGWDVSTHGLLHDLPPETRHDGPAARPVDPPPPGAGWRIDADNLTRRVSQLPALPQAVLQALALLRSDTASDTDCAARIALDPAITARILRLANSAFYGVSGRVATIRDAVLLLGRRSIGAMLAAAAVADSLARSPLAGHPEVAATMGHFWRHALASALAAQALARGRPPDQDVAFTAALLHDIGRLVLCGYHADGLAAVRAAAAVDDADTLPFERALLGLDHAEVGAMVARHWRFPPEVVAAIAAHHGPPAGDGPVTLADLVHLADAIAHVLDLEDDPAESVPALAPSSWRRIALDDDEAQRVFGDVEAGVRALSKSLLG</sequence>
<dbReference type="Pfam" id="PF08668">
    <property type="entry name" value="HDOD"/>
    <property type="match status" value="1"/>
</dbReference>
<dbReference type="InterPro" id="IPR006675">
    <property type="entry name" value="HDIG_dom"/>
</dbReference>
<evidence type="ECO:0000313" key="3">
    <source>
        <dbReference type="EMBL" id="MDP4302404.1"/>
    </source>
</evidence>
<feature type="domain" description="HDOD" evidence="2">
    <location>
        <begin position="85"/>
        <end position="284"/>
    </location>
</feature>
<dbReference type="Proteomes" id="UP001235760">
    <property type="component" value="Unassembled WGS sequence"/>
</dbReference>
<reference evidence="3 4" key="1">
    <citation type="submission" date="2023-08" db="EMBL/GenBank/DDBJ databases">
        <authorList>
            <person name="Roldan D.M."/>
            <person name="Menes R.J."/>
        </authorList>
    </citation>
    <scope>NUCLEOTIDE SEQUENCE [LARGE SCALE GENOMIC DNA]</scope>
    <source>
        <strain evidence="3 4">CCM 2812</strain>
    </source>
</reference>
<dbReference type="RefSeq" id="WP_305750943.1">
    <property type="nucleotide sequence ID" value="NZ_JAUZEE010000011.1"/>
</dbReference>
<evidence type="ECO:0000259" key="2">
    <source>
        <dbReference type="PROSITE" id="PS51833"/>
    </source>
</evidence>